<reference evidence="1" key="1">
    <citation type="submission" date="2022-06" db="EMBL/GenBank/DDBJ databases">
        <authorList>
            <person name="Legras J.-L."/>
            <person name="Devillers H."/>
            <person name="Grondin C."/>
        </authorList>
    </citation>
    <scope>NUCLEOTIDE SEQUENCE</scope>
    <source>
        <strain evidence="1">CLIB 1444</strain>
    </source>
</reference>
<sequence>MKLRVACIQFNPLKGEIERNKIKIRQLIDSINKPFDLVVLPELSITGYNFNSENAISPYLDTVNNPIASNFGKELSKKYQCFTVIGLAEKIEDKIYNSCKLINPVGEILYNYHKTFLYETDEVWGASENPDKSFRSVDVILNKDYYLKNDTTKDYPTTRVNFGICMDLNPYKFEAPFNKFEFSSGCYYNRSDLIICPMAWLSPYSPSITKTTTEEKEKASREFQHFDHAPINNFNKADNIKLEELGKFDATRPDFSTINYHILRFFPFMNHKYNELPKYGPVNVITCNRTGIETDVVYGGSSSIFTFNDIPGNEEINYLNPSVDLKGYLTQGTEGVLYRELDI</sequence>
<keyword evidence="2" id="KW-1185">Reference proteome</keyword>
<evidence type="ECO:0000313" key="1">
    <source>
        <dbReference type="EMBL" id="CAH6720030.1"/>
    </source>
</evidence>
<comment type="caution">
    <text evidence="1">The sequence shown here is derived from an EMBL/GenBank/DDBJ whole genome shotgun (WGS) entry which is preliminary data.</text>
</comment>
<accession>A0ACA9Y5I1</accession>
<protein>
    <submittedName>
        <fullName evidence="1">Protein N-terminal amidase</fullName>
    </submittedName>
</protein>
<dbReference type="Proteomes" id="UP001152531">
    <property type="component" value="Unassembled WGS sequence"/>
</dbReference>
<dbReference type="EMBL" id="CALSDN010000003">
    <property type="protein sequence ID" value="CAH6720030.1"/>
    <property type="molecule type" value="Genomic_DNA"/>
</dbReference>
<organism evidence="1 2">
    <name type="scientific">[Candida] jaroonii</name>
    <dbReference type="NCBI Taxonomy" id="467808"/>
    <lineage>
        <taxon>Eukaryota</taxon>
        <taxon>Fungi</taxon>
        <taxon>Dikarya</taxon>
        <taxon>Ascomycota</taxon>
        <taxon>Saccharomycotina</taxon>
        <taxon>Pichiomycetes</taxon>
        <taxon>Debaryomycetaceae</taxon>
        <taxon>Yamadazyma</taxon>
    </lineage>
</organism>
<gene>
    <name evidence="1" type="ORF">CLIB1444_03S02850</name>
</gene>
<evidence type="ECO:0000313" key="2">
    <source>
        <dbReference type="Proteomes" id="UP001152531"/>
    </source>
</evidence>
<name>A0ACA9Y5I1_9ASCO</name>
<proteinExistence type="predicted"/>